<organism evidence="4 5">
    <name type="scientific">Mycobacteroides abscessus</name>
    <dbReference type="NCBI Taxonomy" id="36809"/>
    <lineage>
        <taxon>Bacteria</taxon>
        <taxon>Bacillati</taxon>
        <taxon>Actinomycetota</taxon>
        <taxon>Actinomycetes</taxon>
        <taxon>Mycobacteriales</taxon>
        <taxon>Mycobacteriaceae</taxon>
        <taxon>Mycobacteroides</taxon>
    </lineage>
</organism>
<evidence type="ECO:0000313" key="4">
    <source>
        <dbReference type="EMBL" id="CPV68059.1"/>
    </source>
</evidence>
<evidence type="ECO:0000256" key="2">
    <source>
        <dbReference type="ARBA" id="ARBA00022679"/>
    </source>
</evidence>
<keyword evidence="1 4" id="KW-0489">Methyltransferase</keyword>
<dbReference type="GO" id="GO:0032259">
    <property type="term" value="P:methylation"/>
    <property type="evidence" value="ECO:0007669"/>
    <property type="project" value="UniProtKB-KW"/>
</dbReference>
<dbReference type="PANTHER" id="PTHR43861">
    <property type="entry name" value="TRANS-ACONITATE 2-METHYLTRANSFERASE-RELATED"/>
    <property type="match status" value="1"/>
</dbReference>
<feature type="domain" description="Methyltransferase" evidence="3">
    <location>
        <begin position="41"/>
        <end position="132"/>
    </location>
</feature>
<dbReference type="Gene3D" id="3.40.50.150">
    <property type="entry name" value="Vaccinia Virus protein VP39"/>
    <property type="match status" value="1"/>
</dbReference>
<dbReference type="AlphaFoldDB" id="A0A0U1BFM8"/>
<sequence>MVDRSNGYEGVASEFIRVRSATIGVTRVRDWATALPRGAAVLDLGCGPGIPLTEVMVAEGLRVYAVDAAPSLVRAFRRNLPGTPVVCEAVQDSGFFGRDFDGVLAWGLMFLLPAEDQRRLIQRIAGVLVPGGRLLFTSSAEIASGNDALTGLAARSLGAREYRQLLAAVGISVVEEYEDEGGNHYFDAVKAPADIGKG</sequence>
<protein>
    <submittedName>
        <fullName evidence="4">Putative methyltransferase</fullName>
    </submittedName>
</protein>
<dbReference type="InterPro" id="IPR029063">
    <property type="entry name" value="SAM-dependent_MTases_sf"/>
</dbReference>
<evidence type="ECO:0000256" key="1">
    <source>
        <dbReference type="ARBA" id="ARBA00022603"/>
    </source>
</evidence>
<proteinExistence type="predicted"/>
<evidence type="ECO:0000313" key="5">
    <source>
        <dbReference type="Proteomes" id="UP000045782"/>
    </source>
</evidence>
<dbReference type="Proteomes" id="UP000045782">
    <property type="component" value="Unassembled WGS sequence"/>
</dbReference>
<dbReference type="GO" id="GO:0008168">
    <property type="term" value="F:methyltransferase activity"/>
    <property type="evidence" value="ECO:0007669"/>
    <property type="project" value="UniProtKB-KW"/>
</dbReference>
<dbReference type="EMBL" id="CSWP01000010">
    <property type="protein sequence ID" value="CPV68059.1"/>
    <property type="molecule type" value="Genomic_DNA"/>
</dbReference>
<dbReference type="CDD" id="cd02440">
    <property type="entry name" value="AdoMet_MTases"/>
    <property type="match status" value="1"/>
</dbReference>
<reference evidence="4 5" key="1">
    <citation type="submission" date="2015-03" db="EMBL/GenBank/DDBJ databases">
        <authorList>
            <person name="Murphy D."/>
        </authorList>
    </citation>
    <scope>NUCLEOTIDE SEQUENCE [LARGE SCALE GENOMIC DNA]</scope>
    <source>
        <strain evidence="4 5">PAP088</strain>
    </source>
</reference>
<gene>
    <name evidence="4" type="ORF">ERS075579_04349</name>
</gene>
<keyword evidence="2 4" id="KW-0808">Transferase</keyword>
<dbReference type="PANTHER" id="PTHR43861:SF1">
    <property type="entry name" value="TRANS-ACONITATE 2-METHYLTRANSFERASE"/>
    <property type="match status" value="1"/>
</dbReference>
<dbReference type="Pfam" id="PF13649">
    <property type="entry name" value="Methyltransf_25"/>
    <property type="match status" value="1"/>
</dbReference>
<accession>A0A0U1BFM8</accession>
<name>A0A0U1BFM8_9MYCO</name>
<dbReference type="InterPro" id="IPR041698">
    <property type="entry name" value="Methyltransf_25"/>
</dbReference>
<evidence type="ECO:0000259" key="3">
    <source>
        <dbReference type="Pfam" id="PF13649"/>
    </source>
</evidence>
<dbReference type="SUPFAM" id="SSF53335">
    <property type="entry name" value="S-adenosyl-L-methionine-dependent methyltransferases"/>
    <property type="match status" value="1"/>
</dbReference>